<keyword evidence="4" id="KW-1185">Reference proteome</keyword>
<evidence type="ECO:0000313" key="3">
    <source>
        <dbReference type="EMBL" id="GLF97666.1"/>
    </source>
</evidence>
<feature type="transmembrane region" description="Helical" evidence="2">
    <location>
        <begin position="162"/>
        <end position="188"/>
    </location>
</feature>
<reference evidence="3 4" key="1">
    <citation type="submission" date="2022-10" db="EMBL/GenBank/DDBJ databases">
        <title>Draft genome sequence of Streptomyces sp. YSPA8.</title>
        <authorList>
            <person name="Moriuchi R."/>
            <person name="Dohra H."/>
            <person name="Yamamura H."/>
            <person name="Kodani S."/>
        </authorList>
    </citation>
    <scope>NUCLEOTIDE SEQUENCE [LARGE SCALE GENOMIC DNA]</scope>
    <source>
        <strain evidence="3 4">YSPA8</strain>
    </source>
</reference>
<dbReference type="EMBL" id="BSBI01000011">
    <property type="protein sequence ID" value="GLF97666.1"/>
    <property type="molecule type" value="Genomic_DNA"/>
</dbReference>
<feature type="compositionally biased region" description="Low complexity" evidence="1">
    <location>
        <begin position="414"/>
        <end position="439"/>
    </location>
</feature>
<evidence type="ECO:0000256" key="2">
    <source>
        <dbReference type="SAM" id="Phobius"/>
    </source>
</evidence>
<evidence type="ECO:0000256" key="1">
    <source>
        <dbReference type="SAM" id="MobiDB-lite"/>
    </source>
</evidence>
<feature type="transmembrane region" description="Helical" evidence="2">
    <location>
        <begin position="116"/>
        <end position="135"/>
    </location>
</feature>
<dbReference type="InterPro" id="IPR045931">
    <property type="entry name" value="DUF6350"/>
</dbReference>
<accession>A0ABQ5P4Z7</accession>
<feature type="region of interest" description="Disordered" evidence="1">
    <location>
        <begin position="411"/>
        <end position="593"/>
    </location>
</feature>
<gene>
    <name evidence="3" type="ORF">SYYSPA8_25235</name>
</gene>
<proteinExistence type="predicted"/>
<organism evidence="3 4">
    <name type="scientific">Streptomyces yaizuensis</name>
    <dbReference type="NCBI Taxonomy" id="2989713"/>
    <lineage>
        <taxon>Bacteria</taxon>
        <taxon>Bacillati</taxon>
        <taxon>Actinomycetota</taxon>
        <taxon>Actinomycetes</taxon>
        <taxon>Kitasatosporales</taxon>
        <taxon>Streptomycetaceae</taxon>
        <taxon>Streptomyces</taxon>
    </lineage>
</organism>
<sequence>MMVWIGAPYPDDGPGGALHAAAALWLLSHGVELVRVDTLSGGPAPVGVVPLLLVALPVSLIHRAARDGLNPDTHGRRPRPSPQGAVCAVTLGYLLVAAVIAGYAAGGSPAPDVLSALGHLPLVTLAAALAGVWTARGRPWGPLPGWLPEPLRVRLARTRVAVALRAALAGTLVLAGGGALLVAAGLVWHSAAVQDMFLQLSTVWSGRLAVLLLAAALVPNASVWGAAYALGPGFALGTEATATPLGLTGDPALPPFPLVAAVPAAGPGTVWHGVCLALPLMAALVVAAFVVARAAPRFQDREVAWSIRDTAATALLAAVACGVVTAVLSAAAGGPLGTERLVDFGPLWWLTGPAAFCWITAVAVPVAVTVRIWRVLLARLAGAGTGMGMGVAGVLRSLGVRGKAWRGGRKAKARAATAAAPSAPSALSSAPSASSGAPEPKAPRGSAASRSYDFLPERPPVTATATATVRPAPTGDVGTEDSEQQQIRPDKDQKSTSEENLVAAESVAEQETESECEPESERRSGPAQAPAPPWAAPASPWPEAPGSWGGADHPAAPSAPADSAASTSSTPPGTAKTPGPEESGPGGDRRDGG</sequence>
<dbReference type="Proteomes" id="UP001291653">
    <property type="component" value="Unassembled WGS sequence"/>
</dbReference>
<keyword evidence="2" id="KW-1133">Transmembrane helix</keyword>
<feature type="compositionally biased region" description="Basic and acidic residues" evidence="1">
    <location>
        <begin position="488"/>
        <end position="497"/>
    </location>
</feature>
<feature type="transmembrane region" description="Helical" evidence="2">
    <location>
        <begin position="313"/>
        <end position="335"/>
    </location>
</feature>
<evidence type="ECO:0000313" key="4">
    <source>
        <dbReference type="Proteomes" id="UP001291653"/>
    </source>
</evidence>
<comment type="caution">
    <text evidence="3">The sequence shown here is derived from an EMBL/GenBank/DDBJ whole genome shotgun (WGS) entry which is preliminary data.</text>
</comment>
<keyword evidence="2" id="KW-0472">Membrane</keyword>
<dbReference type="Pfam" id="PF19877">
    <property type="entry name" value="DUF6350"/>
    <property type="match status" value="1"/>
</dbReference>
<feature type="transmembrane region" description="Helical" evidence="2">
    <location>
        <begin position="46"/>
        <end position="65"/>
    </location>
</feature>
<keyword evidence="2" id="KW-0812">Transmembrane</keyword>
<feature type="transmembrane region" description="Helical" evidence="2">
    <location>
        <begin position="208"/>
        <end position="230"/>
    </location>
</feature>
<feature type="compositionally biased region" description="Acidic residues" evidence="1">
    <location>
        <begin position="508"/>
        <end position="518"/>
    </location>
</feature>
<dbReference type="RefSeq" id="WP_323449641.1">
    <property type="nucleotide sequence ID" value="NZ_BSBI01000011.1"/>
</dbReference>
<feature type="transmembrane region" description="Helical" evidence="2">
    <location>
        <begin position="85"/>
        <end position="104"/>
    </location>
</feature>
<name>A0ABQ5P4Z7_9ACTN</name>
<feature type="transmembrane region" description="Helical" evidence="2">
    <location>
        <begin position="347"/>
        <end position="370"/>
    </location>
</feature>
<feature type="compositionally biased region" description="Pro residues" evidence="1">
    <location>
        <begin position="529"/>
        <end position="543"/>
    </location>
</feature>
<feature type="transmembrane region" description="Helical" evidence="2">
    <location>
        <begin position="270"/>
        <end position="292"/>
    </location>
</feature>
<feature type="compositionally biased region" description="Low complexity" evidence="1">
    <location>
        <begin position="550"/>
        <end position="580"/>
    </location>
</feature>
<feature type="compositionally biased region" description="Low complexity" evidence="1">
    <location>
        <begin position="460"/>
        <end position="474"/>
    </location>
</feature>
<protein>
    <submittedName>
        <fullName evidence="3">DUF6350 family protein</fullName>
    </submittedName>
</protein>